<dbReference type="InterPro" id="IPR001867">
    <property type="entry name" value="OmpR/PhoB-type_DNA-bd"/>
</dbReference>
<keyword evidence="1 3" id="KW-0238">DNA-binding</keyword>
<evidence type="ECO:0000259" key="4">
    <source>
        <dbReference type="PROSITE" id="PS51755"/>
    </source>
</evidence>
<dbReference type="Gene3D" id="3.40.50.10070">
    <property type="entry name" value="TolB, N-terminal domain"/>
    <property type="match status" value="1"/>
</dbReference>
<gene>
    <name evidence="5" type="ORF">FB547_114105</name>
</gene>
<dbReference type="InterPro" id="IPR019734">
    <property type="entry name" value="TPR_rpt"/>
</dbReference>
<dbReference type="PROSITE" id="PS51755">
    <property type="entry name" value="OMPR_PHOB"/>
    <property type="match status" value="1"/>
</dbReference>
<evidence type="ECO:0000313" key="6">
    <source>
        <dbReference type="Proteomes" id="UP000319722"/>
    </source>
</evidence>
<evidence type="ECO:0000256" key="1">
    <source>
        <dbReference type="ARBA" id="ARBA00023125"/>
    </source>
</evidence>
<dbReference type="SMART" id="SM00862">
    <property type="entry name" value="Trans_reg_C"/>
    <property type="match status" value="1"/>
</dbReference>
<feature type="repeat" description="TPR" evidence="2">
    <location>
        <begin position="348"/>
        <end position="381"/>
    </location>
</feature>
<dbReference type="RefSeq" id="WP_186454283.1">
    <property type="nucleotide sequence ID" value="NZ_VIVL01000014.1"/>
</dbReference>
<dbReference type="PROSITE" id="PS50005">
    <property type="entry name" value="TPR"/>
    <property type="match status" value="1"/>
</dbReference>
<sequence>MTKRFSFGPFLLDSARGTLTRDGAALAVGQRGLHILLALLEAGGEPVSKAELMRLAWPGLVVEDSNLSVQVTALRKLLGMPPAGEAEWIVTVPRLGYRLPAVSAVEDTQLAPLEHGEPDRGGRPGIAVLPFTHLGDDPAQEYLADGVTEALITALTRFRWFSVTGRNASQVYKLKRVDSRTAAAELAVRYLVEGSVRKSGARVRISTQLVDAPSGGCLWADRQDFADADMFEVQDAIALQVAGAIEPELLRNAGALAARRRSGSVSGWDLVARGSWLFHHVTKPTHLKARELFRQASQIDAELTEARLWLGRVNAGLVAYGWSDDPAADLREGHAAALEAVQLDEKNPYAHYALAIVAVYADDFALALRSAQKAVELSPSFALGHLVHGMAALYSGHAGLAVQSLAHGLRLNRYDPQNFVWYNVLALAFLFDNKPEDALQRALAALQVRPAWRPAMRTLAAANAALGLDEAAAAWTRHWSQAPTTTADALQPLWRCNPRWAEDMRRLLHEPGEV</sequence>
<dbReference type="InterPro" id="IPR011990">
    <property type="entry name" value="TPR-like_helical_dom_sf"/>
</dbReference>
<accession>A0A561BAU5</accession>
<dbReference type="CDD" id="cd00383">
    <property type="entry name" value="trans_reg_C"/>
    <property type="match status" value="1"/>
</dbReference>
<reference evidence="5 6" key="1">
    <citation type="submission" date="2019-06" db="EMBL/GenBank/DDBJ databases">
        <title>Sorghum-associated microbial communities from plants grown in Nebraska, USA.</title>
        <authorList>
            <person name="Schachtman D."/>
        </authorList>
    </citation>
    <scope>NUCLEOTIDE SEQUENCE [LARGE SCALE GENOMIC DNA]</scope>
    <source>
        <strain evidence="5 6">T529</strain>
    </source>
</reference>
<feature type="domain" description="OmpR/PhoB-type" evidence="4">
    <location>
        <begin position="2"/>
        <end position="101"/>
    </location>
</feature>
<dbReference type="GO" id="GO:0006355">
    <property type="term" value="P:regulation of DNA-templated transcription"/>
    <property type="evidence" value="ECO:0007669"/>
    <property type="project" value="InterPro"/>
</dbReference>
<dbReference type="AlphaFoldDB" id="A0A561BAU5"/>
<evidence type="ECO:0000313" key="5">
    <source>
        <dbReference type="EMBL" id="TWD76034.1"/>
    </source>
</evidence>
<dbReference type="SUPFAM" id="SSF46894">
    <property type="entry name" value="C-terminal effector domain of the bipartite response regulators"/>
    <property type="match status" value="1"/>
</dbReference>
<dbReference type="SUPFAM" id="SSF48452">
    <property type="entry name" value="TPR-like"/>
    <property type="match status" value="1"/>
</dbReference>
<name>A0A561BAU5_9BURK</name>
<dbReference type="SUPFAM" id="SSF52964">
    <property type="entry name" value="TolB, N-terminal domain"/>
    <property type="match status" value="1"/>
</dbReference>
<proteinExistence type="predicted"/>
<dbReference type="GO" id="GO:0000160">
    <property type="term" value="P:phosphorelay signal transduction system"/>
    <property type="evidence" value="ECO:0007669"/>
    <property type="project" value="InterPro"/>
</dbReference>
<dbReference type="EMBL" id="VIVL01000014">
    <property type="protein sequence ID" value="TWD76034.1"/>
    <property type="molecule type" value="Genomic_DNA"/>
</dbReference>
<dbReference type="Proteomes" id="UP000319722">
    <property type="component" value="Unassembled WGS sequence"/>
</dbReference>
<evidence type="ECO:0000256" key="3">
    <source>
        <dbReference type="PROSITE-ProRule" id="PRU01091"/>
    </source>
</evidence>
<evidence type="ECO:0000256" key="2">
    <source>
        <dbReference type="PROSITE-ProRule" id="PRU00339"/>
    </source>
</evidence>
<comment type="caution">
    <text evidence="5">The sequence shown here is derived from an EMBL/GenBank/DDBJ whole genome shotgun (WGS) entry which is preliminary data.</text>
</comment>
<feature type="DNA-binding region" description="OmpR/PhoB-type" evidence="3">
    <location>
        <begin position="2"/>
        <end position="101"/>
    </location>
</feature>
<organism evidence="5 6">
    <name type="scientific">Variovorax beijingensis</name>
    <dbReference type="NCBI Taxonomy" id="2496117"/>
    <lineage>
        <taxon>Bacteria</taxon>
        <taxon>Pseudomonadati</taxon>
        <taxon>Pseudomonadota</taxon>
        <taxon>Betaproteobacteria</taxon>
        <taxon>Burkholderiales</taxon>
        <taxon>Comamonadaceae</taxon>
        <taxon>Variovorax</taxon>
    </lineage>
</organism>
<keyword evidence="2" id="KW-0802">TPR repeat</keyword>
<dbReference type="Pfam" id="PF00486">
    <property type="entry name" value="Trans_reg_C"/>
    <property type="match status" value="1"/>
</dbReference>
<dbReference type="Gene3D" id="1.25.40.10">
    <property type="entry name" value="Tetratricopeptide repeat domain"/>
    <property type="match status" value="2"/>
</dbReference>
<dbReference type="InterPro" id="IPR016032">
    <property type="entry name" value="Sig_transdc_resp-reg_C-effctor"/>
</dbReference>
<dbReference type="InterPro" id="IPR036388">
    <property type="entry name" value="WH-like_DNA-bd_sf"/>
</dbReference>
<dbReference type="Gene3D" id="1.10.10.10">
    <property type="entry name" value="Winged helix-like DNA-binding domain superfamily/Winged helix DNA-binding domain"/>
    <property type="match status" value="1"/>
</dbReference>
<protein>
    <submittedName>
        <fullName evidence="5">TolB-like protein</fullName>
    </submittedName>
</protein>
<dbReference type="GO" id="GO:0003677">
    <property type="term" value="F:DNA binding"/>
    <property type="evidence" value="ECO:0007669"/>
    <property type="project" value="UniProtKB-UniRule"/>
</dbReference>